<name>A0A0F9SKL1_9ZZZZ</name>
<dbReference type="EMBL" id="LAZR01000470">
    <property type="protein sequence ID" value="KKN67599.1"/>
    <property type="molecule type" value="Genomic_DNA"/>
</dbReference>
<evidence type="ECO:0000313" key="1">
    <source>
        <dbReference type="EMBL" id="KKN67599.1"/>
    </source>
</evidence>
<evidence type="ECO:0008006" key="2">
    <source>
        <dbReference type="Google" id="ProtNLM"/>
    </source>
</evidence>
<comment type="caution">
    <text evidence="1">The sequence shown here is derived from an EMBL/GenBank/DDBJ whole genome shotgun (WGS) entry which is preliminary data.</text>
</comment>
<protein>
    <recommendedName>
        <fullName evidence="2">Apea-like HEPN domain-containing protein</fullName>
    </recommendedName>
</protein>
<organism evidence="1">
    <name type="scientific">marine sediment metagenome</name>
    <dbReference type="NCBI Taxonomy" id="412755"/>
    <lineage>
        <taxon>unclassified sequences</taxon>
        <taxon>metagenomes</taxon>
        <taxon>ecological metagenomes</taxon>
    </lineage>
</organism>
<gene>
    <name evidence="1" type="ORF">LCGC14_0459920</name>
</gene>
<reference evidence="1" key="1">
    <citation type="journal article" date="2015" name="Nature">
        <title>Complex archaea that bridge the gap between prokaryotes and eukaryotes.</title>
        <authorList>
            <person name="Spang A."/>
            <person name="Saw J.H."/>
            <person name="Jorgensen S.L."/>
            <person name="Zaremba-Niedzwiedzka K."/>
            <person name="Martijn J."/>
            <person name="Lind A.E."/>
            <person name="van Eijk R."/>
            <person name="Schleper C."/>
            <person name="Guy L."/>
            <person name="Ettema T.J."/>
        </authorList>
    </citation>
    <scope>NUCLEOTIDE SEQUENCE</scope>
</reference>
<dbReference type="AlphaFoldDB" id="A0A0F9SKL1"/>
<sequence length="167" mass="19823">MESRNYIEAIKNWHKKAEKGTDYFVKFILEYISFIAYLNRDQAGNKDRQLIQNLKTNEVLKNEYLNKLDKRLIKNIINKLDLDPIKNVTKHNDKWWDCNSTDPPNNVSQNDGKIRSIKDFTNIIEFIYRARNNLFHGKKGPNYERDTIIVEFGYKLLKPLMTILLGK</sequence>
<proteinExistence type="predicted"/>
<accession>A0A0F9SKL1</accession>